<keyword evidence="4" id="KW-0255">Endonuclease</keyword>
<keyword evidence="1" id="KW-0808">Transferase</keyword>
<evidence type="ECO:0000256" key="3">
    <source>
        <dbReference type="ARBA" id="ARBA00022722"/>
    </source>
</evidence>
<dbReference type="Pfam" id="PF17917">
    <property type="entry name" value="RT_RNaseH"/>
    <property type="match status" value="1"/>
</dbReference>
<dbReference type="InterPro" id="IPR000477">
    <property type="entry name" value="RT_dom"/>
</dbReference>
<dbReference type="AlphaFoldDB" id="A0A6L2NM84"/>
<dbReference type="InterPro" id="IPR041588">
    <property type="entry name" value="Integrase_H2C2"/>
</dbReference>
<dbReference type="GO" id="GO:0016787">
    <property type="term" value="F:hydrolase activity"/>
    <property type="evidence" value="ECO:0007669"/>
    <property type="project" value="UniProtKB-KW"/>
</dbReference>
<dbReference type="GO" id="GO:0004519">
    <property type="term" value="F:endonuclease activity"/>
    <property type="evidence" value="ECO:0007669"/>
    <property type="project" value="UniProtKB-KW"/>
</dbReference>
<dbReference type="Gene3D" id="3.30.70.270">
    <property type="match status" value="1"/>
</dbReference>
<evidence type="ECO:0000313" key="9">
    <source>
        <dbReference type="EMBL" id="GEU87408.1"/>
    </source>
</evidence>
<dbReference type="PANTHER" id="PTHR24559:SF444">
    <property type="entry name" value="REVERSE TRANSCRIPTASE DOMAIN-CONTAINING PROTEIN"/>
    <property type="match status" value="1"/>
</dbReference>
<dbReference type="PANTHER" id="PTHR24559">
    <property type="entry name" value="TRANSPOSON TY3-I GAG-POL POLYPROTEIN"/>
    <property type="match status" value="1"/>
</dbReference>
<comment type="caution">
    <text evidence="9">The sequence shown here is derived from an EMBL/GenBank/DDBJ whole genome shotgun (WGS) entry which is preliminary data.</text>
</comment>
<evidence type="ECO:0000256" key="6">
    <source>
        <dbReference type="ARBA" id="ARBA00022918"/>
    </source>
</evidence>
<gene>
    <name evidence="9" type="ORF">Tci_059386</name>
</gene>
<protein>
    <submittedName>
        <fullName evidence="9">Retrotransposon protein, putative, Ty3-gypsy subclass</fullName>
    </submittedName>
</protein>
<feature type="domain" description="Reverse transcriptase" evidence="8">
    <location>
        <begin position="435"/>
        <end position="630"/>
    </location>
</feature>
<feature type="compositionally biased region" description="Gly residues" evidence="7">
    <location>
        <begin position="349"/>
        <end position="359"/>
    </location>
</feature>
<feature type="region of interest" description="Disordered" evidence="7">
    <location>
        <begin position="281"/>
        <end position="300"/>
    </location>
</feature>
<dbReference type="SUPFAM" id="SSF56672">
    <property type="entry name" value="DNA/RNA polymerases"/>
    <property type="match status" value="1"/>
</dbReference>
<evidence type="ECO:0000259" key="8">
    <source>
        <dbReference type="PROSITE" id="PS50878"/>
    </source>
</evidence>
<keyword evidence="2" id="KW-0548">Nucleotidyltransferase</keyword>
<organism evidence="9">
    <name type="scientific">Tanacetum cinerariifolium</name>
    <name type="common">Dalmatian daisy</name>
    <name type="synonym">Chrysanthemum cinerariifolium</name>
    <dbReference type="NCBI Taxonomy" id="118510"/>
    <lineage>
        <taxon>Eukaryota</taxon>
        <taxon>Viridiplantae</taxon>
        <taxon>Streptophyta</taxon>
        <taxon>Embryophyta</taxon>
        <taxon>Tracheophyta</taxon>
        <taxon>Spermatophyta</taxon>
        <taxon>Magnoliopsida</taxon>
        <taxon>eudicotyledons</taxon>
        <taxon>Gunneridae</taxon>
        <taxon>Pentapetalae</taxon>
        <taxon>asterids</taxon>
        <taxon>campanulids</taxon>
        <taxon>Asterales</taxon>
        <taxon>Asteraceae</taxon>
        <taxon>Asteroideae</taxon>
        <taxon>Anthemideae</taxon>
        <taxon>Anthemidinae</taxon>
        <taxon>Tanacetum</taxon>
    </lineage>
</organism>
<dbReference type="EMBL" id="BKCJ010009533">
    <property type="protein sequence ID" value="GEU87408.1"/>
    <property type="molecule type" value="Genomic_DNA"/>
</dbReference>
<evidence type="ECO:0000256" key="1">
    <source>
        <dbReference type="ARBA" id="ARBA00022679"/>
    </source>
</evidence>
<dbReference type="InterPro" id="IPR053134">
    <property type="entry name" value="RNA-dir_DNA_polymerase"/>
</dbReference>
<keyword evidence="3" id="KW-0540">Nuclease</keyword>
<dbReference type="Gene3D" id="3.10.10.10">
    <property type="entry name" value="HIV Type 1 Reverse Transcriptase, subunit A, domain 1"/>
    <property type="match status" value="1"/>
</dbReference>
<dbReference type="InterPro" id="IPR043502">
    <property type="entry name" value="DNA/RNA_pol_sf"/>
</dbReference>
<accession>A0A6L2NM84</accession>
<evidence type="ECO:0000256" key="2">
    <source>
        <dbReference type="ARBA" id="ARBA00022695"/>
    </source>
</evidence>
<sequence length="947" mass="108584">MGTHVGRVILFGTIPTNILETTPMITPPTTQNDTTVIPTKIPIMTPTIPPSPDYTPASPDYSPAFDTESNPFEDPSSGHIPPLPTVSPFLLSDDDTTDSDTLAPGQPIPHGRPYSYHPNGPVHMMTARKRVGPLPASSDFHSNALSNSSSRHSLSDHSSLDLPSTSAGPSYKRRRSPMTSVRTLPPISGALSYVRADLIPSPKRVRDSGYLADLEVGLRETSLRDDVIARDALRDRGIDTRVVVEAIDRDEIEMGVRGPVEVRVEKITHLAMPEDIHEPAQEEAVKMPNTRSRASMTHEEVEELVARRVAEEMEAREAARNENGDEQEGENRGNRNGGNEGNENEENGGNRGNGNGGNGENRNHGFNYGARLQDAIRIANQLMDKKLQGYAARSAENKRMMESNPMDNRGQQPPFKRKDCPKLRSQNCGNQTRVEIRLEIRLEVTRLEQRLTPLVKEEQNLIPTLLQVYLAQGTSNKAEDKSEEKRLEDVPINRCPLPRIDDLFNQLQGSRVYSKIDMRSGYHQLRVCEEDIPKPAFRTRYGNYEFQVMPFGLTNTPVVFMDLMNRVYKPYLYRFVIVFIDDILIYSKNIKEHEGHLKLILNVLKEEELYAKFSKCKFWLSNVQFLGHVIDSEGVHEKVIAYASCQLKVYEKNYTIHDLELGAVVFAFKMWRHYLYGTKCVVFNDHKSLQHILDQKELNMRQQRRLDLLSDYDCESRYHPGKANVVADVLSRKKRSKPMALVMHESYKSKYSIHPRSDKMYQDLKKLYWCPNMKAEIATYIARDAKVARIHAEEEIQAMIDSLDKSNETVAKYLQEYQQFASDLSLEKKIELISDIVKYQDHYKKVYKFQSQQRKPMSKKQKREYYMAVIKSYLGWRFKDFKAERAKRQRIILEKEQVKKQELSEEAPESKTPTEEVSEDRIKEIMQLVPVEDVYVQALQVKHPIID</sequence>
<dbReference type="GO" id="GO:0003964">
    <property type="term" value="F:RNA-directed DNA polymerase activity"/>
    <property type="evidence" value="ECO:0007669"/>
    <property type="project" value="UniProtKB-KW"/>
</dbReference>
<evidence type="ECO:0000256" key="4">
    <source>
        <dbReference type="ARBA" id="ARBA00022759"/>
    </source>
</evidence>
<name>A0A6L2NM84_TANCI</name>
<dbReference type="CDD" id="cd09274">
    <property type="entry name" value="RNase_HI_RT_Ty3"/>
    <property type="match status" value="1"/>
</dbReference>
<dbReference type="PROSITE" id="PS50878">
    <property type="entry name" value="RT_POL"/>
    <property type="match status" value="1"/>
</dbReference>
<keyword evidence="5" id="KW-0378">Hydrolase</keyword>
<evidence type="ECO:0000256" key="7">
    <source>
        <dbReference type="SAM" id="MobiDB-lite"/>
    </source>
</evidence>
<dbReference type="Gene3D" id="1.10.340.70">
    <property type="match status" value="1"/>
</dbReference>
<keyword evidence="6" id="KW-0695">RNA-directed DNA polymerase</keyword>
<dbReference type="InterPro" id="IPR041373">
    <property type="entry name" value="RT_RNaseH"/>
</dbReference>
<feature type="compositionally biased region" description="Basic and acidic residues" evidence="7">
    <location>
        <begin position="314"/>
        <end position="333"/>
    </location>
</feature>
<feature type="region of interest" description="Disordered" evidence="7">
    <location>
        <begin position="314"/>
        <end position="366"/>
    </location>
</feature>
<dbReference type="Pfam" id="PF17921">
    <property type="entry name" value="Integrase_H2C2"/>
    <property type="match status" value="1"/>
</dbReference>
<dbReference type="InterPro" id="IPR043128">
    <property type="entry name" value="Rev_trsase/Diguanyl_cyclase"/>
</dbReference>
<feature type="compositionally biased region" description="Low complexity" evidence="7">
    <location>
        <begin position="137"/>
        <end position="152"/>
    </location>
</feature>
<dbReference type="Pfam" id="PF00078">
    <property type="entry name" value="RVT_1"/>
    <property type="match status" value="1"/>
</dbReference>
<evidence type="ECO:0000256" key="5">
    <source>
        <dbReference type="ARBA" id="ARBA00022801"/>
    </source>
</evidence>
<reference evidence="9" key="1">
    <citation type="journal article" date="2019" name="Sci. Rep.">
        <title>Draft genome of Tanacetum cinerariifolium, the natural source of mosquito coil.</title>
        <authorList>
            <person name="Yamashiro T."/>
            <person name="Shiraishi A."/>
            <person name="Satake H."/>
            <person name="Nakayama K."/>
        </authorList>
    </citation>
    <scope>NUCLEOTIDE SEQUENCE</scope>
</reference>
<feature type="region of interest" description="Disordered" evidence="7">
    <location>
        <begin position="400"/>
        <end position="426"/>
    </location>
</feature>
<dbReference type="CDD" id="cd01647">
    <property type="entry name" value="RT_LTR"/>
    <property type="match status" value="1"/>
</dbReference>
<feature type="region of interest" description="Disordered" evidence="7">
    <location>
        <begin position="47"/>
        <end position="184"/>
    </location>
</feature>
<proteinExistence type="predicted"/>